<evidence type="ECO:0000256" key="6">
    <source>
        <dbReference type="RuleBase" id="RU000481"/>
    </source>
</evidence>
<evidence type="ECO:0000256" key="1">
    <source>
        <dbReference type="ARBA" id="ARBA00001933"/>
    </source>
</evidence>
<organism evidence="8 9">
    <name type="scientific">Paenibacillus thailandensis</name>
    <dbReference type="NCBI Taxonomy" id="393250"/>
    <lineage>
        <taxon>Bacteria</taxon>
        <taxon>Bacillati</taxon>
        <taxon>Bacillota</taxon>
        <taxon>Bacilli</taxon>
        <taxon>Bacillales</taxon>
        <taxon>Paenibacillaceae</taxon>
        <taxon>Paenibacillus</taxon>
    </lineage>
</organism>
<keyword evidence="5" id="KW-0663">Pyridoxal phosphate</keyword>
<proteinExistence type="inferred from homology"/>
<evidence type="ECO:0000313" key="8">
    <source>
        <dbReference type="EMBL" id="MFD2663458.1"/>
    </source>
</evidence>
<dbReference type="RefSeq" id="WP_379279525.1">
    <property type="nucleotide sequence ID" value="NZ_JBHUGT010000055.1"/>
</dbReference>
<dbReference type="InterPro" id="IPR015424">
    <property type="entry name" value="PyrdxlP-dep_Trfase"/>
</dbReference>
<accession>A0ABW5R6K7</accession>
<dbReference type="InterPro" id="IPR004838">
    <property type="entry name" value="NHTrfase_class1_PyrdxlP-BS"/>
</dbReference>
<dbReference type="InterPro" id="IPR004839">
    <property type="entry name" value="Aminotransferase_I/II_large"/>
</dbReference>
<dbReference type="GO" id="GO:0008483">
    <property type="term" value="F:transaminase activity"/>
    <property type="evidence" value="ECO:0007669"/>
    <property type="project" value="UniProtKB-KW"/>
</dbReference>
<evidence type="ECO:0000256" key="4">
    <source>
        <dbReference type="ARBA" id="ARBA00022679"/>
    </source>
</evidence>
<gene>
    <name evidence="8" type="ORF">ACFSW5_24780</name>
</gene>
<dbReference type="PANTHER" id="PTHR46383:SF3">
    <property type="entry name" value="ASPARTATE AMINOTRANSFERASE-RELATED"/>
    <property type="match status" value="1"/>
</dbReference>
<dbReference type="Pfam" id="PF00155">
    <property type="entry name" value="Aminotran_1_2"/>
    <property type="match status" value="1"/>
</dbReference>
<name>A0ABW5R6K7_9BACL</name>
<keyword evidence="3 6" id="KW-0032">Aminotransferase</keyword>
<sequence length="394" mass="43009">MNTTKEYLSTAVRDMPPSGIRQFFNAAEASKDVISLGVGEPDFQSPKCAREACIRLLEHGSTMYTPNEGLYELREEIAGYLANGFGLHYEPAGEVLVTVGGSEAIDLALRALINPGDEIIVPVPAYVAYEPLARMAGGSIVHVETDEEHSFKLTAEALKKAITPRSKMLIVNFPSNPTGAVMTYEDWLPVAKLVIEHDLIVLSDEMYAELTYGQKHASPASVPGMRDRTVVISGFSKAFSMTGWRVGYACGNRELIGSMMKVHQYTALCAPTLGQVAAIACLRHGLEDMQYMKEEFGRRRRMFVRGLEQIGLPCREPQGAFYAFPSVAGTGLASQTFAERLLREAKVAAVPGHVFGPGGEGFIRCSYAASAAKLTEALERIDRWLRANPLEPAI</sequence>
<comment type="cofactor">
    <cofactor evidence="1 6">
        <name>pyridoxal 5'-phosphate</name>
        <dbReference type="ChEBI" id="CHEBI:597326"/>
    </cofactor>
</comment>
<evidence type="ECO:0000256" key="3">
    <source>
        <dbReference type="ARBA" id="ARBA00022576"/>
    </source>
</evidence>
<dbReference type="InterPro" id="IPR015421">
    <property type="entry name" value="PyrdxlP-dep_Trfase_major"/>
</dbReference>
<dbReference type="PROSITE" id="PS00105">
    <property type="entry name" value="AA_TRANSFER_CLASS_1"/>
    <property type="match status" value="1"/>
</dbReference>
<dbReference type="Gene3D" id="3.40.640.10">
    <property type="entry name" value="Type I PLP-dependent aspartate aminotransferase-like (Major domain)"/>
    <property type="match status" value="1"/>
</dbReference>
<evidence type="ECO:0000256" key="2">
    <source>
        <dbReference type="ARBA" id="ARBA00007441"/>
    </source>
</evidence>
<feature type="domain" description="Aminotransferase class I/classII large" evidence="7">
    <location>
        <begin position="31"/>
        <end position="381"/>
    </location>
</feature>
<keyword evidence="9" id="KW-1185">Reference proteome</keyword>
<protein>
    <recommendedName>
        <fullName evidence="6">Aminotransferase</fullName>
        <ecNumber evidence="6">2.6.1.-</ecNumber>
    </recommendedName>
</protein>
<keyword evidence="4 6" id="KW-0808">Transferase</keyword>
<dbReference type="SUPFAM" id="SSF53383">
    <property type="entry name" value="PLP-dependent transferases"/>
    <property type="match status" value="1"/>
</dbReference>
<dbReference type="Proteomes" id="UP001597493">
    <property type="component" value="Unassembled WGS sequence"/>
</dbReference>
<dbReference type="InterPro" id="IPR015422">
    <property type="entry name" value="PyrdxlP-dep_Trfase_small"/>
</dbReference>
<dbReference type="CDD" id="cd00609">
    <property type="entry name" value="AAT_like"/>
    <property type="match status" value="1"/>
</dbReference>
<dbReference type="Gene3D" id="3.90.1150.10">
    <property type="entry name" value="Aspartate Aminotransferase, domain 1"/>
    <property type="match status" value="1"/>
</dbReference>
<comment type="similarity">
    <text evidence="2 6">Belongs to the class-I pyridoxal-phosphate-dependent aminotransferase family.</text>
</comment>
<comment type="caution">
    <text evidence="8">The sequence shown here is derived from an EMBL/GenBank/DDBJ whole genome shotgun (WGS) entry which is preliminary data.</text>
</comment>
<evidence type="ECO:0000313" key="9">
    <source>
        <dbReference type="Proteomes" id="UP001597493"/>
    </source>
</evidence>
<evidence type="ECO:0000259" key="7">
    <source>
        <dbReference type="Pfam" id="PF00155"/>
    </source>
</evidence>
<dbReference type="EC" id="2.6.1.-" evidence="6"/>
<dbReference type="EMBL" id="JBHUMY010000043">
    <property type="protein sequence ID" value="MFD2663458.1"/>
    <property type="molecule type" value="Genomic_DNA"/>
</dbReference>
<evidence type="ECO:0000256" key="5">
    <source>
        <dbReference type="ARBA" id="ARBA00022898"/>
    </source>
</evidence>
<dbReference type="PANTHER" id="PTHR46383">
    <property type="entry name" value="ASPARTATE AMINOTRANSFERASE"/>
    <property type="match status" value="1"/>
</dbReference>
<dbReference type="InterPro" id="IPR050596">
    <property type="entry name" value="AspAT/PAT-like"/>
</dbReference>
<reference evidence="9" key="1">
    <citation type="journal article" date="2019" name="Int. J. Syst. Evol. Microbiol.">
        <title>The Global Catalogue of Microorganisms (GCM) 10K type strain sequencing project: providing services to taxonomists for standard genome sequencing and annotation.</title>
        <authorList>
            <consortium name="The Broad Institute Genomics Platform"/>
            <consortium name="The Broad Institute Genome Sequencing Center for Infectious Disease"/>
            <person name="Wu L."/>
            <person name="Ma J."/>
        </authorList>
    </citation>
    <scope>NUCLEOTIDE SEQUENCE [LARGE SCALE GENOMIC DNA]</scope>
    <source>
        <strain evidence="9">TISTR 1827</strain>
    </source>
</reference>